<dbReference type="AlphaFoldDB" id="A0A835N4I9"/>
<sequence>MASSGDCDTEGDVLPAWKANLTDPSSLLQSWAPTLVNPCTWFHVTCNTNNSVVRVDLADAELSGILVSELGLRTNLLYLLLLFFSPKSNSLKKRTWTDLKLRCLHKTLELQGKLIEHGGQNTSINLSFSIILHGSE</sequence>
<protein>
    <recommendedName>
        <fullName evidence="4">Leucine-rich repeat-containing N-terminal plant-type domain-containing protein</fullName>
    </recommendedName>
</protein>
<dbReference type="SUPFAM" id="SSF52058">
    <property type="entry name" value="L domain-like"/>
    <property type="match status" value="1"/>
</dbReference>
<proteinExistence type="predicted"/>
<dbReference type="PANTHER" id="PTHR47988">
    <property type="entry name" value="SOMATIC EMBRYOGENESIS RECEPTOR KINASE 1"/>
    <property type="match status" value="1"/>
</dbReference>
<evidence type="ECO:0000256" key="3">
    <source>
        <dbReference type="ARBA" id="ARBA00022737"/>
    </source>
</evidence>
<dbReference type="Proteomes" id="UP000657918">
    <property type="component" value="Unassembled WGS sequence"/>
</dbReference>
<evidence type="ECO:0000259" key="4">
    <source>
        <dbReference type="Pfam" id="PF08263"/>
    </source>
</evidence>
<keyword evidence="3" id="KW-0677">Repeat</keyword>
<gene>
    <name evidence="5" type="ORF">SADUNF_Sadunf03G0127200</name>
</gene>
<evidence type="ECO:0000313" key="6">
    <source>
        <dbReference type="Proteomes" id="UP000657918"/>
    </source>
</evidence>
<accession>A0A835N4I9</accession>
<organism evidence="5 6">
    <name type="scientific">Salix dunnii</name>
    <dbReference type="NCBI Taxonomy" id="1413687"/>
    <lineage>
        <taxon>Eukaryota</taxon>
        <taxon>Viridiplantae</taxon>
        <taxon>Streptophyta</taxon>
        <taxon>Embryophyta</taxon>
        <taxon>Tracheophyta</taxon>
        <taxon>Spermatophyta</taxon>
        <taxon>Magnoliopsida</taxon>
        <taxon>eudicotyledons</taxon>
        <taxon>Gunneridae</taxon>
        <taxon>Pentapetalae</taxon>
        <taxon>rosids</taxon>
        <taxon>fabids</taxon>
        <taxon>Malpighiales</taxon>
        <taxon>Salicaceae</taxon>
        <taxon>Saliceae</taxon>
        <taxon>Salix</taxon>
    </lineage>
</organism>
<dbReference type="InterPro" id="IPR032675">
    <property type="entry name" value="LRR_dom_sf"/>
</dbReference>
<comment type="caution">
    <text evidence="5">The sequence shown here is derived from an EMBL/GenBank/DDBJ whole genome shotgun (WGS) entry which is preliminary data.</text>
</comment>
<name>A0A835N4I9_9ROSI</name>
<keyword evidence="1" id="KW-0433">Leucine-rich repeat</keyword>
<dbReference type="Pfam" id="PF08263">
    <property type="entry name" value="LRRNT_2"/>
    <property type="match status" value="1"/>
</dbReference>
<evidence type="ECO:0000256" key="1">
    <source>
        <dbReference type="ARBA" id="ARBA00022614"/>
    </source>
</evidence>
<dbReference type="EMBL" id="JADGMS010000003">
    <property type="protein sequence ID" value="KAF9686137.1"/>
    <property type="molecule type" value="Genomic_DNA"/>
</dbReference>
<dbReference type="OrthoDB" id="907505at2759"/>
<dbReference type="Gene3D" id="3.80.10.10">
    <property type="entry name" value="Ribonuclease Inhibitor"/>
    <property type="match status" value="1"/>
</dbReference>
<feature type="domain" description="Leucine-rich repeat-containing N-terminal plant-type" evidence="4">
    <location>
        <begin position="8"/>
        <end position="47"/>
    </location>
</feature>
<keyword evidence="6" id="KW-1185">Reference proteome</keyword>
<dbReference type="InterPro" id="IPR013210">
    <property type="entry name" value="LRR_N_plant-typ"/>
</dbReference>
<reference evidence="5 6" key="1">
    <citation type="submission" date="2020-10" db="EMBL/GenBank/DDBJ databases">
        <title>Plant Genome Project.</title>
        <authorList>
            <person name="Zhang R.-G."/>
        </authorList>
    </citation>
    <scope>NUCLEOTIDE SEQUENCE [LARGE SCALE GENOMIC DNA]</scope>
    <source>
        <strain evidence="5">FAFU-HL-1</strain>
        <tissue evidence="5">Leaf</tissue>
    </source>
</reference>
<evidence type="ECO:0000313" key="5">
    <source>
        <dbReference type="EMBL" id="KAF9686137.1"/>
    </source>
</evidence>
<evidence type="ECO:0000256" key="2">
    <source>
        <dbReference type="ARBA" id="ARBA00022729"/>
    </source>
</evidence>
<keyword evidence="2" id="KW-0732">Signal</keyword>